<dbReference type="EMBL" id="BT132661">
    <property type="protein sequence ID" value="AEQ05563.1"/>
    <property type="molecule type" value="mRNA"/>
</dbReference>
<evidence type="ECO:0000313" key="1">
    <source>
        <dbReference type="EMBL" id="AEQ05563.1"/>
    </source>
</evidence>
<accession>G4LU31</accession>
<proteinExistence type="evidence at transcript level"/>
<name>G4LU31_DROME</name>
<gene>
    <name evidence="1" type="primary">CG34124-RA</name>
</gene>
<protein>
    <submittedName>
        <fullName evidence="1">AT09760p1</fullName>
    </submittedName>
</protein>
<reference evidence="1" key="1">
    <citation type="submission" date="2011-10" db="EMBL/GenBank/DDBJ databases">
        <authorList>
            <person name="Carlson J."/>
            <person name="Booth B."/>
            <person name="Frise E."/>
            <person name="Park S."/>
            <person name="Wan K."/>
            <person name="Yu C."/>
            <person name="Celniker S."/>
        </authorList>
    </citation>
    <scope>NUCLEOTIDE SEQUENCE</scope>
</reference>
<organism evidence="1">
    <name type="scientific">Drosophila melanogaster</name>
    <name type="common">Fruit fly</name>
    <dbReference type="NCBI Taxonomy" id="7227"/>
    <lineage>
        <taxon>Eukaryota</taxon>
        <taxon>Metazoa</taxon>
        <taxon>Ecdysozoa</taxon>
        <taxon>Arthropoda</taxon>
        <taxon>Hexapoda</taxon>
        <taxon>Insecta</taxon>
        <taxon>Pterygota</taxon>
        <taxon>Neoptera</taxon>
        <taxon>Endopterygota</taxon>
        <taxon>Diptera</taxon>
        <taxon>Brachycera</taxon>
        <taxon>Muscomorpha</taxon>
        <taxon>Ephydroidea</taxon>
        <taxon>Drosophilidae</taxon>
        <taxon>Drosophila</taxon>
        <taxon>Sophophora</taxon>
    </lineage>
</organism>
<dbReference type="AlphaFoldDB" id="G4LU31"/>
<sequence length="71" mass="7562">MELPRLRMGTAVIPSIRFSRACWSVLSISCSTAMARGSTIGSRSSTSTIMRRVSSAWNSSSGSTSISSLNM</sequence>